<keyword evidence="1 4" id="KW-0533">Nickel</keyword>
<reference evidence="5 7" key="1">
    <citation type="submission" date="2014-07" db="EMBL/GenBank/DDBJ databases">
        <title>Genome of Flavobacterium hydatis DSM 2063.</title>
        <authorList>
            <person name="Pipes S.E."/>
            <person name="Stropko S.J."/>
            <person name="Newman J.D."/>
        </authorList>
    </citation>
    <scope>NUCLEOTIDE SEQUENCE [LARGE SCALE GENOMIC DNA]</scope>
    <source>
        <strain evidence="5 7">DSM 2063</strain>
    </source>
</reference>
<proteinExistence type="inferred from homology"/>
<feature type="binding site" evidence="4">
    <location>
        <position position="92"/>
    </location>
    <ligand>
        <name>Zn(2+)</name>
        <dbReference type="ChEBI" id="CHEBI:29105"/>
    </ligand>
</feature>
<dbReference type="RefSeq" id="WP_035618945.1">
    <property type="nucleotide sequence ID" value="NZ_JBEWQG010000002.1"/>
</dbReference>
<evidence type="ECO:0000313" key="6">
    <source>
        <dbReference type="EMBL" id="OXA93601.1"/>
    </source>
</evidence>
<accession>A0A086AQU9</accession>
<dbReference type="EMBL" id="MUGY01000013">
    <property type="protein sequence ID" value="OXA93601.1"/>
    <property type="molecule type" value="Genomic_DNA"/>
</dbReference>
<dbReference type="PANTHER" id="PTHR34535:SF3">
    <property type="entry name" value="HYDROGENASE MATURATION FACTOR HYPA"/>
    <property type="match status" value="1"/>
</dbReference>
<evidence type="ECO:0000313" key="8">
    <source>
        <dbReference type="Proteomes" id="UP000198424"/>
    </source>
</evidence>
<dbReference type="EMBL" id="JPRM01000004">
    <property type="protein sequence ID" value="KFF19063.1"/>
    <property type="molecule type" value="Genomic_DNA"/>
</dbReference>
<dbReference type="AlphaFoldDB" id="A0A086AQU9"/>
<dbReference type="Pfam" id="PF01155">
    <property type="entry name" value="HypA"/>
    <property type="match status" value="1"/>
</dbReference>
<comment type="function">
    <text evidence="4">Involved in the maturation of [NiFe] hydrogenases. Required for nickel insertion into the metal center of the hydrogenase.</text>
</comment>
<dbReference type="Proteomes" id="UP000028712">
    <property type="component" value="Unassembled WGS sequence"/>
</dbReference>
<evidence type="ECO:0000313" key="7">
    <source>
        <dbReference type="Proteomes" id="UP000028712"/>
    </source>
</evidence>
<dbReference type="GO" id="GO:0008270">
    <property type="term" value="F:zinc ion binding"/>
    <property type="evidence" value="ECO:0007669"/>
    <property type="project" value="UniProtKB-UniRule"/>
</dbReference>
<sequence>MHELSIVSSIVKTAQQEVEKIKAERVLEIYLEIGKLSGVELDSFHFVWPLGIYRSVLVDAKLFIDEPIGKAKCAECNHEFFIEKIFDSCSNCNSPFKEILTGKELKIKKLIIK</sequence>
<evidence type="ECO:0000256" key="3">
    <source>
        <dbReference type="ARBA" id="ARBA00022833"/>
    </source>
</evidence>
<dbReference type="InterPro" id="IPR000688">
    <property type="entry name" value="HypA/HybF"/>
</dbReference>
<comment type="caution">
    <text evidence="5">The sequence shown here is derived from an EMBL/GenBank/DDBJ whole genome shotgun (WGS) entry which is preliminary data.</text>
</comment>
<dbReference type="HAMAP" id="MF_00213">
    <property type="entry name" value="HypA_HybF"/>
    <property type="match status" value="1"/>
</dbReference>
<evidence type="ECO:0000256" key="2">
    <source>
        <dbReference type="ARBA" id="ARBA00022723"/>
    </source>
</evidence>
<evidence type="ECO:0000256" key="4">
    <source>
        <dbReference type="HAMAP-Rule" id="MF_00213"/>
    </source>
</evidence>
<dbReference type="GO" id="GO:0051604">
    <property type="term" value="P:protein maturation"/>
    <property type="evidence" value="ECO:0007669"/>
    <property type="project" value="InterPro"/>
</dbReference>
<dbReference type="PIRSF" id="PIRSF004761">
    <property type="entry name" value="Hydrgn_mat_HypA"/>
    <property type="match status" value="1"/>
</dbReference>
<feature type="binding site" evidence="4">
    <location>
        <position position="2"/>
    </location>
    <ligand>
        <name>Ni(2+)</name>
        <dbReference type="ChEBI" id="CHEBI:49786"/>
    </ligand>
</feature>
<feature type="binding site" evidence="4">
    <location>
        <position position="89"/>
    </location>
    <ligand>
        <name>Zn(2+)</name>
        <dbReference type="ChEBI" id="CHEBI:29105"/>
    </ligand>
</feature>
<dbReference type="PANTHER" id="PTHR34535">
    <property type="entry name" value="HYDROGENASE MATURATION FACTOR HYPA"/>
    <property type="match status" value="1"/>
</dbReference>
<evidence type="ECO:0000256" key="1">
    <source>
        <dbReference type="ARBA" id="ARBA00022596"/>
    </source>
</evidence>
<dbReference type="GO" id="GO:0016151">
    <property type="term" value="F:nickel cation binding"/>
    <property type="evidence" value="ECO:0007669"/>
    <property type="project" value="UniProtKB-UniRule"/>
</dbReference>
<keyword evidence="3 4" id="KW-0862">Zinc</keyword>
<reference evidence="6 8" key="2">
    <citation type="submission" date="2016-11" db="EMBL/GenBank/DDBJ databases">
        <title>Whole genomes of Flavobacteriaceae.</title>
        <authorList>
            <person name="Stine C."/>
            <person name="Li C."/>
            <person name="Tadesse D."/>
        </authorList>
    </citation>
    <scope>NUCLEOTIDE SEQUENCE [LARGE SCALE GENOMIC DNA]</scope>
    <source>
        <strain evidence="6 8">ATCC 29551</strain>
    </source>
</reference>
<protein>
    <recommendedName>
        <fullName evidence="4">Hydrogenase maturation factor HypA</fullName>
    </recommendedName>
</protein>
<dbReference type="Gene3D" id="3.30.2320.80">
    <property type="match status" value="1"/>
</dbReference>
<dbReference type="STRING" id="991.IW20_03680"/>
<comment type="similarity">
    <text evidence="4">Belongs to the HypA/HybF family.</text>
</comment>
<dbReference type="Proteomes" id="UP000198424">
    <property type="component" value="Unassembled WGS sequence"/>
</dbReference>
<evidence type="ECO:0000313" key="5">
    <source>
        <dbReference type="EMBL" id="KFF19063.1"/>
    </source>
</evidence>
<feature type="binding site" evidence="4">
    <location>
        <position position="76"/>
    </location>
    <ligand>
        <name>Zn(2+)</name>
        <dbReference type="ChEBI" id="CHEBI:29105"/>
    </ligand>
</feature>
<keyword evidence="2 4" id="KW-0479">Metal-binding</keyword>
<dbReference type="OrthoDB" id="9800361at2"/>
<feature type="binding site" evidence="4">
    <location>
        <position position="73"/>
    </location>
    <ligand>
        <name>Zn(2+)</name>
        <dbReference type="ChEBI" id="CHEBI:29105"/>
    </ligand>
</feature>
<keyword evidence="8" id="KW-1185">Reference proteome</keyword>
<name>A0A086AQU9_FLAHY</name>
<organism evidence="5 7">
    <name type="scientific">Flavobacterium hydatis</name>
    <name type="common">Cytophaga aquatilis</name>
    <dbReference type="NCBI Taxonomy" id="991"/>
    <lineage>
        <taxon>Bacteria</taxon>
        <taxon>Pseudomonadati</taxon>
        <taxon>Bacteroidota</taxon>
        <taxon>Flavobacteriia</taxon>
        <taxon>Flavobacteriales</taxon>
        <taxon>Flavobacteriaceae</taxon>
        <taxon>Flavobacterium</taxon>
    </lineage>
</organism>
<gene>
    <name evidence="4" type="primary">hypA</name>
    <name evidence="6" type="ORF">B0A62_12675</name>
    <name evidence="5" type="ORF">IW20_03680</name>
</gene>
<dbReference type="eggNOG" id="COG0375">
    <property type="taxonomic scope" value="Bacteria"/>
</dbReference>